<evidence type="ECO:0000259" key="2">
    <source>
        <dbReference type="PROSITE" id="PS50112"/>
    </source>
</evidence>
<dbReference type="InterPro" id="IPR001633">
    <property type="entry name" value="EAL_dom"/>
</dbReference>
<evidence type="ECO:0000259" key="5">
    <source>
        <dbReference type="PROSITE" id="PS50887"/>
    </source>
</evidence>
<dbReference type="InterPro" id="IPR029787">
    <property type="entry name" value="Nucleotide_cyclase"/>
</dbReference>
<dbReference type="SUPFAM" id="SSF55073">
    <property type="entry name" value="Nucleotide cyclase"/>
    <property type="match status" value="1"/>
</dbReference>
<dbReference type="Gene3D" id="3.30.450.20">
    <property type="entry name" value="PAS domain"/>
    <property type="match status" value="3"/>
</dbReference>
<dbReference type="Pfam" id="PF08448">
    <property type="entry name" value="PAS_4"/>
    <property type="match status" value="1"/>
</dbReference>
<proteinExistence type="predicted"/>
<gene>
    <name evidence="6" type="ORF">ACFOPI_21740</name>
</gene>
<dbReference type="Pfam" id="PF00990">
    <property type="entry name" value="GGDEF"/>
    <property type="match status" value="1"/>
</dbReference>
<accession>A0ABV7WB38</accession>
<dbReference type="CDD" id="cd01948">
    <property type="entry name" value="EAL"/>
    <property type="match status" value="1"/>
</dbReference>
<dbReference type="SUPFAM" id="SSF141868">
    <property type="entry name" value="EAL domain-like"/>
    <property type="match status" value="1"/>
</dbReference>
<evidence type="ECO:0000313" key="6">
    <source>
        <dbReference type="EMBL" id="MFC3686227.1"/>
    </source>
</evidence>
<dbReference type="Proteomes" id="UP001595729">
    <property type="component" value="Unassembled WGS sequence"/>
</dbReference>
<dbReference type="PANTHER" id="PTHR44757:SF2">
    <property type="entry name" value="BIOFILM ARCHITECTURE MAINTENANCE PROTEIN MBAA"/>
    <property type="match status" value="1"/>
</dbReference>
<feature type="domain" description="PAS" evidence="2">
    <location>
        <begin position="451"/>
        <end position="506"/>
    </location>
</feature>
<dbReference type="SMART" id="SM00086">
    <property type="entry name" value="PAC"/>
    <property type="match status" value="2"/>
</dbReference>
<dbReference type="Pfam" id="PF08447">
    <property type="entry name" value="PAS_3"/>
    <property type="match status" value="1"/>
</dbReference>
<sequence>MQQGHRADPHDEATPLTAHTGPVTSGVEWTQITQLATHIGQVSTALLVRSHPDGALLVAASGLPSNGQVMATELCAEVMADPELAGTCHDLTALAAWAHHPLVASLRMRFCLVLPLPTSEAYNDTWLALLDGEPRNAEQVKAMLPALQALVSHVGQLQELVYQQQQSAHLTQGREERLGKALHESESRLNLTEHTAGVGSWSVDINTGHIQHSDEYGSILGLGPGEAVEDLAAMVLRYTPEWRTGIRQRLERCAQTGEAFDEEIQVQVPGASPKWVRTVGNAVRDTQGRIVRIQGAVQDISAQKQAQQETLRLAMRLTTTLASITEAFVTLDRQCCFTYLNQESERLLQKTTAELLGREVWHDFSEGLAQRFRTQLGVALKTNRRVELEDFFPTLGKWLEVRAYPFAEGLAVYFRDVTERRRSQEQLMLLETSVARLNDIVAIAEAGSGPDDEPRIVFVNDAFEKQTGYSRDEVLGQTPRILLELDPAMFKLLEKARGLRETRQARTELMIRRKNGASFWIELEVVSVQASAEEVTHWVAVGRDITQRKNAEDMIRHLAFYDPLTDLPNRQLLLDRLQKALSQSARSGQYGALMFIDLDNFKILNDTLGHHVGDQLLQQVAQRLTKSVRKTDTVARLGGDEFVVMVDDLSTDAAAAASKLRTLAEKVLNVLREPFQIAGHQHFATPSIGATSFNGEQSDVSELLKQADLAMYQAKGLGRNTLCYFDPDMQASVSANAAVGAALRVGLREKQFVVHYQPQVDRQGVVTGVEALVRWQHPEKGLVKPADFIPVAEDTGLILPLGMWVLETACEQLATWASRAQTAHLSIAVNVSVYQFRHPNFVDMVMAAIKRTGIRPHRLKLELTESLLADRMEITIQKMGMLKELGVTLSLDDFGVGYSSLSCLKRLPLDQLKIDKGFVADVLTDPNDAAISRAIIALAQSLSLQVVAEGVETQEARDFLAYLGCDQFQGHLFAPALPIEKLDEFLRNPSSDMMSAVAG</sequence>
<dbReference type="InterPro" id="IPR013655">
    <property type="entry name" value="PAS_fold_3"/>
</dbReference>
<feature type="region of interest" description="Disordered" evidence="1">
    <location>
        <begin position="1"/>
        <end position="22"/>
    </location>
</feature>
<dbReference type="SMART" id="SM00052">
    <property type="entry name" value="EAL"/>
    <property type="match status" value="1"/>
</dbReference>
<comment type="caution">
    <text evidence="6">The sequence shown here is derived from an EMBL/GenBank/DDBJ whole genome shotgun (WGS) entry which is preliminary data.</text>
</comment>
<feature type="domain" description="PAC" evidence="3">
    <location>
        <begin position="260"/>
        <end position="312"/>
    </location>
</feature>
<dbReference type="Gene3D" id="3.20.20.450">
    <property type="entry name" value="EAL domain"/>
    <property type="match status" value="1"/>
</dbReference>
<dbReference type="InterPro" id="IPR035965">
    <property type="entry name" value="PAS-like_dom_sf"/>
</dbReference>
<dbReference type="Gene3D" id="3.30.70.270">
    <property type="match status" value="1"/>
</dbReference>
<dbReference type="EMBL" id="JBHRXX010000009">
    <property type="protein sequence ID" value="MFC3686227.1"/>
    <property type="molecule type" value="Genomic_DNA"/>
</dbReference>
<feature type="domain" description="PAC" evidence="3">
    <location>
        <begin position="505"/>
        <end position="557"/>
    </location>
</feature>
<dbReference type="Gene3D" id="2.10.70.100">
    <property type="match status" value="1"/>
</dbReference>
<dbReference type="Pfam" id="PF13426">
    <property type="entry name" value="PAS_9"/>
    <property type="match status" value="1"/>
</dbReference>
<dbReference type="InterPro" id="IPR043128">
    <property type="entry name" value="Rev_trsase/Diguanyl_cyclase"/>
</dbReference>
<dbReference type="InterPro" id="IPR000160">
    <property type="entry name" value="GGDEF_dom"/>
</dbReference>
<feature type="domain" description="EAL" evidence="4">
    <location>
        <begin position="736"/>
        <end position="990"/>
    </location>
</feature>
<feature type="domain" description="GGDEF" evidence="5">
    <location>
        <begin position="589"/>
        <end position="727"/>
    </location>
</feature>
<dbReference type="SMART" id="SM00091">
    <property type="entry name" value="PAS"/>
    <property type="match status" value="2"/>
</dbReference>
<dbReference type="InterPro" id="IPR000700">
    <property type="entry name" value="PAS-assoc_C"/>
</dbReference>
<dbReference type="SUPFAM" id="SSF55785">
    <property type="entry name" value="PYP-like sensor domain (PAS domain)"/>
    <property type="match status" value="3"/>
</dbReference>
<dbReference type="InterPro" id="IPR052155">
    <property type="entry name" value="Biofilm_reg_signaling"/>
</dbReference>
<dbReference type="PROSITE" id="PS50113">
    <property type="entry name" value="PAC"/>
    <property type="match status" value="2"/>
</dbReference>
<dbReference type="PROSITE" id="PS50883">
    <property type="entry name" value="EAL"/>
    <property type="match status" value="1"/>
</dbReference>
<evidence type="ECO:0000259" key="3">
    <source>
        <dbReference type="PROSITE" id="PS50113"/>
    </source>
</evidence>
<organism evidence="6 7">
    <name type="scientific">Hydrogenophaga luteola</name>
    <dbReference type="NCBI Taxonomy" id="1591122"/>
    <lineage>
        <taxon>Bacteria</taxon>
        <taxon>Pseudomonadati</taxon>
        <taxon>Pseudomonadota</taxon>
        <taxon>Betaproteobacteria</taxon>
        <taxon>Burkholderiales</taxon>
        <taxon>Comamonadaceae</taxon>
        <taxon>Hydrogenophaga</taxon>
    </lineage>
</organism>
<name>A0ABV7WB38_9BURK</name>
<evidence type="ECO:0000259" key="4">
    <source>
        <dbReference type="PROSITE" id="PS50883"/>
    </source>
</evidence>
<dbReference type="PROSITE" id="PS50112">
    <property type="entry name" value="PAS"/>
    <property type="match status" value="1"/>
</dbReference>
<dbReference type="PANTHER" id="PTHR44757">
    <property type="entry name" value="DIGUANYLATE CYCLASE DGCP"/>
    <property type="match status" value="1"/>
</dbReference>
<dbReference type="InterPro" id="IPR000014">
    <property type="entry name" value="PAS"/>
</dbReference>
<dbReference type="InterPro" id="IPR001610">
    <property type="entry name" value="PAC"/>
</dbReference>
<reference evidence="7" key="1">
    <citation type="journal article" date="2019" name="Int. J. Syst. Evol. Microbiol.">
        <title>The Global Catalogue of Microorganisms (GCM) 10K type strain sequencing project: providing services to taxonomists for standard genome sequencing and annotation.</title>
        <authorList>
            <consortium name="The Broad Institute Genomics Platform"/>
            <consortium name="The Broad Institute Genome Sequencing Center for Infectious Disease"/>
            <person name="Wu L."/>
            <person name="Ma J."/>
        </authorList>
    </citation>
    <scope>NUCLEOTIDE SEQUENCE [LARGE SCALE GENOMIC DNA]</scope>
    <source>
        <strain evidence="7">KCTC 42501</strain>
    </source>
</reference>
<keyword evidence="7" id="KW-1185">Reference proteome</keyword>
<dbReference type="PROSITE" id="PS50887">
    <property type="entry name" value="GGDEF"/>
    <property type="match status" value="1"/>
</dbReference>
<feature type="compositionally biased region" description="Basic and acidic residues" evidence="1">
    <location>
        <begin position="1"/>
        <end position="13"/>
    </location>
</feature>
<dbReference type="InterPro" id="IPR013656">
    <property type="entry name" value="PAS_4"/>
</dbReference>
<dbReference type="SMART" id="SM00267">
    <property type="entry name" value="GGDEF"/>
    <property type="match status" value="1"/>
</dbReference>
<protein>
    <submittedName>
        <fullName evidence="6">EAL domain-containing protein</fullName>
    </submittedName>
</protein>
<dbReference type="NCBIfam" id="TIGR00254">
    <property type="entry name" value="GGDEF"/>
    <property type="match status" value="1"/>
</dbReference>
<dbReference type="CDD" id="cd00130">
    <property type="entry name" value="PAS"/>
    <property type="match status" value="2"/>
</dbReference>
<dbReference type="InterPro" id="IPR035919">
    <property type="entry name" value="EAL_sf"/>
</dbReference>
<dbReference type="NCBIfam" id="TIGR00229">
    <property type="entry name" value="sensory_box"/>
    <property type="match status" value="2"/>
</dbReference>
<dbReference type="Pfam" id="PF00563">
    <property type="entry name" value="EAL"/>
    <property type="match status" value="1"/>
</dbReference>
<evidence type="ECO:0000313" key="7">
    <source>
        <dbReference type="Proteomes" id="UP001595729"/>
    </source>
</evidence>
<evidence type="ECO:0000256" key="1">
    <source>
        <dbReference type="SAM" id="MobiDB-lite"/>
    </source>
</evidence>
<dbReference type="CDD" id="cd01949">
    <property type="entry name" value="GGDEF"/>
    <property type="match status" value="1"/>
</dbReference>